<reference evidence="1 2" key="1">
    <citation type="submission" date="2022-07" db="EMBL/GenBank/DDBJ databases">
        <authorList>
            <person name="Xamxidin M."/>
            <person name="Wu M."/>
        </authorList>
    </citation>
    <scope>NUCLEOTIDE SEQUENCE [LARGE SCALE GENOMIC DNA]</scope>
    <source>
        <strain evidence="1 2">NBRC 111650</strain>
    </source>
</reference>
<evidence type="ECO:0000313" key="1">
    <source>
        <dbReference type="EMBL" id="MCQ8896648.1"/>
    </source>
</evidence>
<accession>A0ABT1WIE8</accession>
<name>A0ABT1WIE8_9BURK</name>
<organism evidence="1 2">
    <name type="scientific">Limnobacter humi</name>
    <dbReference type="NCBI Taxonomy" id="1778671"/>
    <lineage>
        <taxon>Bacteria</taxon>
        <taxon>Pseudomonadati</taxon>
        <taxon>Pseudomonadota</taxon>
        <taxon>Betaproteobacteria</taxon>
        <taxon>Burkholderiales</taxon>
        <taxon>Burkholderiaceae</taxon>
        <taxon>Limnobacter</taxon>
    </lineage>
</organism>
<proteinExistence type="predicted"/>
<evidence type="ECO:0000313" key="2">
    <source>
        <dbReference type="Proteomes" id="UP001204142"/>
    </source>
</evidence>
<keyword evidence="2" id="KW-1185">Reference proteome</keyword>
<gene>
    <name evidence="1" type="ORF">NQT62_09410</name>
</gene>
<dbReference type="RefSeq" id="WP_256764465.1">
    <property type="nucleotide sequence ID" value="NZ_JANIGO010000003.1"/>
</dbReference>
<sequence>MPDFQTATTLDMSCTERELLRWLDMIASVVPRGLVGASTQDFLLEGGLGRVAWTPLPDRVIALVRMKRLEVLLQFTGDVTAQARAKFVKTFELYTLRGGG</sequence>
<comment type="caution">
    <text evidence="1">The sequence shown here is derived from an EMBL/GenBank/DDBJ whole genome shotgun (WGS) entry which is preliminary data.</text>
</comment>
<evidence type="ECO:0008006" key="3">
    <source>
        <dbReference type="Google" id="ProtNLM"/>
    </source>
</evidence>
<protein>
    <recommendedName>
        <fullName evidence="3">PH domain-containing protein</fullName>
    </recommendedName>
</protein>
<dbReference type="EMBL" id="JANIGO010000003">
    <property type="protein sequence ID" value="MCQ8896648.1"/>
    <property type="molecule type" value="Genomic_DNA"/>
</dbReference>
<dbReference type="Proteomes" id="UP001204142">
    <property type="component" value="Unassembled WGS sequence"/>
</dbReference>